<evidence type="ECO:0000256" key="3">
    <source>
        <dbReference type="ARBA" id="ARBA00022692"/>
    </source>
</evidence>
<comment type="subcellular location">
    <subcellularLocation>
        <location evidence="1 6">Cell membrane</location>
        <topology evidence="1 6">Multi-pass membrane protein</topology>
    </subcellularLocation>
</comment>
<dbReference type="EMBL" id="BAABRV010000001">
    <property type="protein sequence ID" value="GAA5532167.1"/>
    <property type="molecule type" value="Genomic_DNA"/>
</dbReference>
<evidence type="ECO:0000256" key="2">
    <source>
        <dbReference type="ARBA" id="ARBA00022475"/>
    </source>
</evidence>
<evidence type="ECO:0000313" key="8">
    <source>
        <dbReference type="Proteomes" id="UP001404956"/>
    </source>
</evidence>
<keyword evidence="4 6" id="KW-1133">Transmembrane helix</keyword>
<dbReference type="PANTHER" id="PTHR43302">
    <property type="entry name" value="TRANSPORTER ARSB-RELATED"/>
    <property type="match status" value="1"/>
</dbReference>
<evidence type="ECO:0000256" key="4">
    <source>
        <dbReference type="ARBA" id="ARBA00022989"/>
    </source>
</evidence>
<keyword evidence="6" id="KW-0059">Arsenical resistance</keyword>
<sequence>MAPVLAVLIVLLTVALVVWRPRGLDPAWAAALGAASALLAGVVHLSDLPPLWDATWNATLTLVALIVLSLLLDAAGFFRWAALHVARWGGGRGRRLLTLLVVFSALVAAVFANDGGVLILTPLVLELAALLSLPRAATLAFALAVGFVVDAASLPLTISNLTNIIAADAFGLGFGEYARVMVPVDLAVVLACVAVLLAVYGRTLPRRYDLAALPEPGSAVRSWGVFRAGWAVTPLLLAGAFLASRLHVPLSAVVGTAAAVVWLVAARSGNVSSRAVLRSAPWNVVIFSLAMYTVVFGLRGAGITGAYGEWLAGWAGRGTLPGVLAGGLSVAGLSAGLNNLPALLTALLGIRESGVGGPARDALLYGAVVGADIGPKLTPLGSLATLLWLHVLGGRGLKVSWGEYLRAGLVLTPPVLLVGLLTLWGVLAGR</sequence>
<comment type="caution">
    <text evidence="7">The sequence shown here is derived from an EMBL/GenBank/DDBJ whole genome shotgun (WGS) entry which is preliminary data.</text>
</comment>
<feature type="transmembrane region" description="Helical" evidence="6">
    <location>
        <begin position="100"/>
        <end position="125"/>
    </location>
</feature>
<keyword evidence="2" id="KW-1003">Cell membrane</keyword>
<comment type="caution">
    <text evidence="6">Lacks conserved residue(s) required for the propagation of feature annotation.</text>
</comment>
<feature type="transmembrane region" description="Helical" evidence="6">
    <location>
        <begin position="248"/>
        <end position="268"/>
    </location>
</feature>
<dbReference type="NCBIfam" id="TIGR00935">
    <property type="entry name" value="2a45"/>
    <property type="match status" value="1"/>
</dbReference>
<keyword evidence="3 6" id="KW-0812">Transmembrane</keyword>
<feature type="transmembrane region" description="Helical" evidence="6">
    <location>
        <begin position="280"/>
        <end position="303"/>
    </location>
</feature>
<dbReference type="InterPro" id="IPR000802">
    <property type="entry name" value="Arsenical_pump_ArsB"/>
</dbReference>
<evidence type="ECO:0000256" key="5">
    <source>
        <dbReference type="ARBA" id="ARBA00023136"/>
    </source>
</evidence>
<feature type="transmembrane region" description="Helical" evidence="6">
    <location>
        <begin position="27"/>
        <end position="46"/>
    </location>
</feature>
<evidence type="ECO:0000313" key="7">
    <source>
        <dbReference type="EMBL" id="GAA5532167.1"/>
    </source>
</evidence>
<comment type="similarity">
    <text evidence="6">Belongs to the ArsB family.</text>
</comment>
<dbReference type="PANTHER" id="PTHR43302:SF5">
    <property type="entry name" value="TRANSPORTER ARSB-RELATED"/>
    <property type="match status" value="1"/>
</dbReference>
<reference evidence="7 8" key="1">
    <citation type="submission" date="2024-02" db="EMBL/GenBank/DDBJ databases">
        <title>Deinococcus aluminii NBRC 112889.</title>
        <authorList>
            <person name="Ichikawa N."/>
            <person name="Katano-Makiyama Y."/>
            <person name="Hidaka K."/>
        </authorList>
    </citation>
    <scope>NUCLEOTIDE SEQUENCE [LARGE SCALE GENOMIC DNA]</scope>
    <source>
        <strain evidence="7 8">NBRC 112889</strain>
    </source>
</reference>
<feature type="transmembrane region" description="Helical" evidence="6">
    <location>
        <begin position="178"/>
        <end position="201"/>
    </location>
</feature>
<keyword evidence="6" id="KW-0813">Transport</keyword>
<keyword evidence="5 6" id="KW-0472">Membrane</keyword>
<feature type="transmembrane region" description="Helical" evidence="6">
    <location>
        <begin position="58"/>
        <end position="80"/>
    </location>
</feature>
<evidence type="ECO:0000256" key="6">
    <source>
        <dbReference type="RuleBase" id="RU004993"/>
    </source>
</evidence>
<organism evidence="7 8">
    <name type="scientific">Deinococcus aluminii</name>
    <dbReference type="NCBI Taxonomy" id="1656885"/>
    <lineage>
        <taxon>Bacteria</taxon>
        <taxon>Thermotogati</taxon>
        <taxon>Deinococcota</taxon>
        <taxon>Deinococci</taxon>
        <taxon>Deinococcales</taxon>
        <taxon>Deinococcaceae</taxon>
        <taxon>Deinococcus</taxon>
    </lineage>
</organism>
<dbReference type="PRINTS" id="PR00758">
    <property type="entry name" value="ARSENICPUMP"/>
</dbReference>
<dbReference type="CDD" id="cd01118">
    <property type="entry name" value="ArsB_permease"/>
    <property type="match status" value="1"/>
</dbReference>
<feature type="transmembrane region" description="Helical" evidence="6">
    <location>
        <begin position="137"/>
        <end position="158"/>
    </location>
</feature>
<keyword evidence="8" id="KW-1185">Reference proteome</keyword>
<feature type="transmembrane region" description="Helical" evidence="6">
    <location>
        <begin position="323"/>
        <end position="350"/>
    </location>
</feature>
<comment type="function">
    <text evidence="6">Involved in arsenical resistance. Thought to form the channel of an arsenite pump.</text>
</comment>
<dbReference type="NCBIfam" id="NF011980">
    <property type="entry name" value="PRK15445.1"/>
    <property type="match status" value="1"/>
</dbReference>
<accession>A0ABP9X9W3</accession>
<name>A0ABP9X9W3_9DEIO</name>
<feature type="transmembrane region" description="Helical" evidence="6">
    <location>
        <begin position="222"/>
        <end position="242"/>
    </location>
</feature>
<protein>
    <recommendedName>
        <fullName evidence="6">Arsenical pump membrane protein</fullName>
    </recommendedName>
</protein>
<feature type="transmembrane region" description="Helical" evidence="6">
    <location>
        <begin position="362"/>
        <end position="389"/>
    </location>
</feature>
<dbReference type="Proteomes" id="UP001404956">
    <property type="component" value="Unassembled WGS sequence"/>
</dbReference>
<proteinExistence type="inferred from homology"/>
<evidence type="ECO:0000256" key="1">
    <source>
        <dbReference type="ARBA" id="ARBA00004651"/>
    </source>
</evidence>
<feature type="transmembrane region" description="Helical" evidence="6">
    <location>
        <begin position="409"/>
        <end position="427"/>
    </location>
</feature>
<gene>
    <name evidence="7" type="primary">arsB</name>
    <name evidence="7" type="ORF">Dalu01_00547</name>
</gene>
<dbReference type="Pfam" id="PF02040">
    <property type="entry name" value="ArsB"/>
    <property type="match status" value="1"/>
</dbReference>